<evidence type="ECO:0000256" key="1">
    <source>
        <dbReference type="SAM" id="Phobius"/>
    </source>
</evidence>
<evidence type="ECO:0000313" key="2">
    <source>
        <dbReference type="EMBL" id="CAB4904409.1"/>
    </source>
</evidence>
<sequence>MCSGWAVTSPVGSAPDDDYHLSSIWCGQGERQGVCEVDAAYPNTRKVPRNVVDASDCFRWLSDVTAKCQYATRDDTTMIWTERVNDIQGLYPPGFYKVMSVFVGPNLERSVVAMRLFNSLIAALLLAAFMRLTPKGVSSAAGLALPATFIPLGIFVTASTNPSAWTIMGIAGFWAFSLSWLQWQKPVANTGVIEAKKKFDKRGILLVAGTFISAALAMSSRVDSNAYIVITTIVVFTLFGWKKARAQTRKFVPLMLLSVLAIILYFTVSSAALLGTGGSSGSGDSDSGVGLFLTNVTQLPQLFQGIVGGALGWFDTAMPAIVTFAGVMVVGALLYRGLAQASVRQIVAMAIAASALVLVPMAYLQSQNLNVGELVQPRYILPLLTVLVATAGLSSNPARRLTLARAPAIAMGSLLTISAIVAYWTNIQRYIAGQQHPLIEGTLPIKWNPLLDLPMIPINIVTAVATGVWIIGLFLWARTAEDRPVSNAGR</sequence>
<dbReference type="InterPro" id="IPR018674">
    <property type="entry name" value="DUF2142_membrane"/>
</dbReference>
<keyword evidence="1" id="KW-1133">Transmembrane helix</keyword>
<feature type="transmembrane region" description="Helical" evidence="1">
    <location>
        <begin position="112"/>
        <end position="130"/>
    </location>
</feature>
<feature type="transmembrane region" description="Helical" evidence="1">
    <location>
        <begin position="254"/>
        <end position="274"/>
    </location>
</feature>
<feature type="transmembrane region" description="Helical" evidence="1">
    <location>
        <begin position="137"/>
        <end position="158"/>
    </location>
</feature>
<feature type="transmembrane region" description="Helical" evidence="1">
    <location>
        <begin position="317"/>
        <end position="335"/>
    </location>
</feature>
<keyword evidence="1" id="KW-0472">Membrane</keyword>
<reference evidence="2" key="1">
    <citation type="submission" date="2020-05" db="EMBL/GenBank/DDBJ databases">
        <authorList>
            <person name="Chiriac C."/>
            <person name="Salcher M."/>
            <person name="Ghai R."/>
            <person name="Kavagutti S V."/>
        </authorList>
    </citation>
    <scope>NUCLEOTIDE SEQUENCE</scope>
</reference>
<feature type="transmembrane region" description="Helical" evidence="1">
    <location>
        <begin position="456"/>
        <end position="477"/>
    </location>
</feature>
<dbReference type="AlphaFoldDB" id="A0A6J7GLX9"/>
<organism evidence="2">
    <name type="scientific">freshwater metagenome</name>
    <dbReference type="NCBI Taxonomy" id="449393"/>
    <lineage>
        <taxon>unclassified sequences</taxon>
        <taxon>metagenomes</taxon>
        <taxon>ecological metagenomes</taxon>
    </lineage>
</organism>
<feature type="transmembrane region" description="Helical" evidence="1">
    <location>
        <begin position="376"/>
        <end position="394"/>
    </location>
</feature>
<keyword evidence="1" id="KW-0812">Transmembrane</keyword>
<feature type="transmembrane region" description="Helical" evidence="1">
    <location>
        <begin position="406"/>
        <end position="424"/>
    </location>
</feature>
<feature type="transmembrane region" description="Helical" evidence="1">
    <location>
        <begin position="203"/>
        <end position="220"/>
    </location>
</feature>
<dbReference type="Pfam" id="PF09913">
    <property type="entry name" value="DUF2142"/>
    <property type="match status" value="1"/>
</dbReference>
<feature type="transmembrane region" description="Helical" evidence="1">
    <location>
        <begin position="226"/>
        <end position="242"/>
    </location>
</feature>
<feature type="transmembrane region" description="Helical" evidence="1">
    <location>
        <begin position="164"/>
        <end position="183"/>
    </location>
</feature>
<gene>
    <name evidence="2" type="ORF">UFOPK3495_01163</name>
</gene>
<dbReference type="EMBL" id="CAFBMC010000065">
    <property type="protein sequence ID" value="CAB4904409.1"/>
    <property type="molecule type" value="Genomic_DNA"/>
</dbReference>
<feature type="transmembrane region" description="Helical" evidence="1">
    <location>
        <begin position="347"/>
        <end position="364"/>
    </location>
</feature>
<proteinExistence type="predicted"/>
<accession>A0A6J7GLX9</accession>
<protein>
    <submittedName>
        <fullName evidence="2">Unannotated protein</fullName>
    </submittedName>
</protein>
<name>A0A6J7GLX9_9ZZZZ</name>